<evidence type="ECO:0000313" key="6">
    <source>
        <dbReference type="Proteomes" id="UP000544110"/>
    </source>
</evidence>
<evidence type="ECO:0000313" key="5">
    <source>
        <dbReference type="EMBL" id="NYG55339.1"/>
    </source>
</evidence>
<dbReference type="Proteomes" id="UP000544110">
    <property type="component" value="Unassembled WGS sequence"/>
</dbReference>
<evidence type="ECO:0000256" key="3">
    <source>
        <dbReference type="ARBA" id="ARBA00023125"/>
    </source>
</evidence>
<gene>
    <name evidence="5" type="ORF">BJ989_001643</name>
</gene>
<comment type="similarity">
    <text evidence="1">Belongs to the BlaI transcriptional regulatory family.</text>
</comment>
<dbReference type="InterPro" id="IPR005650">
    <property type="entry name" value="BlaI_family"/>
</dbReference>
<dbReference type="EMBL" id="JACCAC010000001">
    <property type="protein sequence ID" value="NYG55339.1"/>
    <property type="molecule type" value="Genomic_DNA"/>
</dbReference>
<dbReference type="InterPro" id="IPR036390">
    <property type="entry name" value="WH_DNA-bd_sf"/>
</dbReference>
<dbReference type="GO" id="GO:0003677">
    <property type="term" value="F:DNA binding"/>
    <property type="evidence" value="ECO:0007669"/>
    <property type="project" value="UniProtKB-KW"/>
</dbReference>
<keyword evidence="2" id="KW-0805">Transcription regulation</keyword>
<reference evidence="5 6" key="1">
    <citation type="submission" date="2020-07" db="EMBL/GenBank/DDBJ databases">
        <title>Sequencing the genomes of 1000 actinobacteria strains.</title>
        <authorList>
            <person name="Klenk H.-P."/>
        </authorList>
    </citation>
    <scope>NUCLEOTIDE SEQUENCE [LARGE SCALE GENOMIC DNA]</scope>
    <source>
        <strain evidence="5 6">DSM 24552</strain>
    </source>
</reference>
<dbReference type="PIRSF" id="PIRSF019455">
    <property type="entry name" value="CopR_AtkY"/>
    <property type="match status" value="1"/>
</dbReference>
<proteinExistence type="inferred from homology"/>
<sequence length="121" mass="13951">MKQFGDLETVLMDVLWASRRPLTTRDVLELLDEDHKRAYTTVMTVLDNLHRKGYVSRRRDGRAFAYRPVRSREEHTAALMEQLLTVGGDPAATLLHFVEHLEEEEATQLRAMLDRLGEGES</sequence>
<dbReference type="Gene3D" id="1.10.10.10">
    <property type="entry name" value="Winged helix-like DNA-binding domain superfamily/Winged helix DNA-binding domain"/>
    <property type="match status" value="1"/>
</dbReference>
<accession>A0A7Y9RU18</accession>
<keyword evidence="6" id="KW-1185">Reference proteome</keyword>
<dbReference type="GO" id="GO:0045892">
    <property type="term" value="P:negative regulation of DNA-templated transcription"/>
    <property type="evidence" value="ECO:0007669"/>
    <property type="project" value="InterPro"/>
</dbReference>
<name>A0A7Y9RU18_9ACTN</name>
<dbReference type="AlphaFoldDB" id="A0A7Y9RU18"/>
<evidence type="ECO:0000256" key="4">
    <source>
        <dbReference type="ARBA" id="ARBA00023163"/>
    </source>
</evidence>
<protein>
    <submittedName>
        <fullName evidence="5">Putative transcriptional regulator</fullName>
    </submittedName>
</protein>
<organism evidence="5 6">
    <name type="scientific">Nocardioides perillae</name>
    <dbReference type="NCBI Taxonomy" id="1119534"/>
    <lineage>
        <taxon>Bacteria</taxon>
        <taxon>Bacillati</taxon>
        <taxon>Actinomycetota</taxon>
        <taxon>Actinomycetes</taxon>
        <taxon>Propionibacteriales</taxon>
        <taxon>Nocardioidaceae</taxon>
        <taxon>Nocardioides</taxon>
    </lineage>
</organism>
<dbReference type="SUPFAM" id="SSF46785">
    <property type="entry name" value="Winged helix' DNA-binding domain"/>
    <property type="match status" value="1"/>
</dbReference>
<evidence type="ECO:0000256" key="1">
    <source>
        <dbReference type="ARBA" id="ARBA00011046"/>
    </source>
</evidence>
<keyword evidence="3" id="KW-0238">DNA-binding</keyword>
<dbReference type="Pfam" id="PF03965">
    <property type="entry name" value="Penicillinase_R"/>
    <property type="match status" value="1"/>
</dbReference>
<evidence type="ECO:0000256" key="2">
    <source>
        <dbReference type="ARBA" id="ARBA00023015"/>
    </source>
</evidence>
<dbReference type="InterPro" id="IPR036388">
    <property type="entry name" value="WH-like_DNA-bd_sf"/>
</dbReference>
<dbReference type="RefSeq" id="WP_179517801.1">
    <property type="nucleotide sequence ID" value="NZ_JACCAC010000001.1"/>
</dbReference>
<dbReference type="Gene3D" id="6.10.140.850">
    <property type="match status" value="1"/>
</dbReference>
<keyword evidence="4" id="KW-0804">Transcription</keyword>
<comment type="caution">
    <text evidence="5">The sequence shown here is derived from an EMBL/GenBank/DDBJ whole genome shotgun (WGS) entry which is preliminary data.</text>
</comment>